<proteinExistence type="predicted"/>
<feature type="transmembrane region" description="Helical" evidence="2">
    <location>
        <begin position="162"/>
        <end position="181"/>
    </location>
</feature>
<name>A0A931B6I3_9ACTN</name>
<dbReference type="EMBL" id="JADPRT010000003">
    <property type="protein sequence ID" value="MBF9067815.1"/>
    <property type="molecule type" value="Genomic_DNA"/>
</dbReference>
<feature type="transmembrane region" description="Helical" evidence="2">
    <location>
        <begin position="484"/>
        <end position="503"/>
    </location>
</feature>
<feature type="compositionally biased region" description="Low complexity" evidence="1">
    <location>
        <begin position="522"/>
        <end position="538"/>
    </location>
</feature>
<reference evidence="3" key="1">
    <citation type="submission" date="2020-11" db="EMBL/GenBank/DDBJ databases">
        <title>Isolation and identification of active actinomycetes.</title>
        <authorList>
            <person name="Yu B."/>
        </authorList>
    </citation>
    <scope>NUCLEOTIDE SEQUENCE</scope>
    <source>
        <strain evidence="3">NEAU-YB345</strain>
    </source>
</reference>
<accession>A0A931B6I3</accession>
<keyword evidence="2" id="KW-0812">Transmembrane</keyword>
<feature type="transmembrane region" description="Helical" evidence="2">
    <location>
        <begin position="222"/>
        <end position="241"/>
    </location>
</feature>
<feature type="region of interest" description="Disordered" evidence="1">
    <location>
        <begin position="1"/>
        <end position="21"/>
    </location>
</feature>
<feature type="transmembrane region" description="Helical" evidence="2">
    <location>
        <begin position="104"/>
        <end position="123"/>
    </location>
</feature>
<sequence length="538" mass="59814">MTLSPVRERSTGPQAAGRPGPLAPVRARFAALVDRIPPRLRMPVGIAVLVFVGYLLWWAAFYPGLMTYDSFNYTWESTTGHWIDDHSIFYISCVWLSLKITGDYGLLTFGQIVGAALSIGYLAAGLRKFRIRTRWIVASVVLLLVLPSSGDFVVYIWKDVPYVIGGVLAFAAITHIVGDALRVPRALRKDKAHRTTPVWGQRRDWLLMGAGFTLSCLSRNNGFLAVFLSGVVFLLCMPWLWRRIAIATLIPIMIFVVLDKGVYPALGVTQPTDYAGNTFIYADIAYAYSKSPQSFNTADKALLSELAPLSHWKKTGADCYGTDALTSGLNKTAAAAHNSQLMSLFVKTLQKAPDDFIDATICRGTPAWAIDPAQDRTFIMGIQSSPNGYTFMYAHPELYKSPYYGSMHVRPLSTSLHKALNWWYNLGKTPQINWILWNGATWCWIAYLILARLTRKIWRREVLAIGAVCAGMQLNVFIATPGPLFRYMATPFFIGVLALPLAFSRLRREDAPQVQKAVTTAEEPQSEPQSEPQGALNA</sequence>
<protein>
    <recommendedName>
        <fullName evidence="5">Transmembrane protein</fullName>
    </recommendedName>
</protein>
<comment type="caution">
    <text evidence="3">The sequence shown here is derived from an EMBL/GenBank/DDBJ whole genome shotgun (WGS) entry which is preliminary data.</text>
</comment>
<feature type="transmembrane region" description="Helical" evidence="2">
    <location>
        <begin position="462"/>
        <end position="478"/>
    </location>
</feature>
<evidence type="ECO:0008006" key="5">
    <source>
        <dbReference type="Google" id="ProtNLM"/>
    </source>
</evidence>
<feature type="compositionally biased region" description="Basic and acidic residues" evidence="1">
    <location>
        <begin position="1"/>
        <end position="10"/>
    </location>
</feature>
<feature type="transmembrane region" description="Helical" evidence="2">
    <location>
        <begin position="135"/>
        <end position="156"/>
    </location>
</feature>
<evidence type="ECO:0000256" key="2">
    <source>
        <dbReference type="SAM" id="Phobius"/>
    </source>
</evidence>
<evidence type="ECO:0000313" key="4">
    <source>
        <dbReference type="Proteomes" id="UP000657385"/>
    </source>
</evidence>
<evidence type="ECO:0000313" key="3">
    <source>
        <dbReference type="EMBL" id="MBF9067815.1"/>
    </source>
</evidence>
<feature type="transmembrane region" description="Helical" evidence="2">
    <location>
        <begin position="44"/>
        <end position="65"/>
    </location>
</feature>
<keyword evidence="2" id="KW-0472">Membrane</keyword>
<gene>
    <name evidence="3" type="ORF">I2501_07155</name>
</gene>
<keyword evidence="2" id="KW-1133">Transmembrane helix</keyword>
<feature type="region of interest" description="Disordered" evidence="1">
    <location>
        <begin position="514"/>
        <end position="538"/>
    </location>
</feature>
<organism evidence="3 4">
    <name type="scientific">Streptacidiphilus fuscans</name>
    <dbReference type="NCBI Taxonomy" id="2789292"/>
    <lineage>
        <taxon>Bacteria</taxon>
        <taxon>Bacillati</taxon>
        <taxon>Actinomycetota</taxon>
        <taxon>Actinomycetes</taxon>
        <taxon>Kitasatosporales</taxon>
        <taxon>Streptomycetaceae</taxon>
        <taxon>Streptacidiphilus</taxon>
    </lineage>
</organism>
<keyword evidence="4" id="KW-1185">Reference proteome</keyword>
<dbReference type="AlphaFoldDB" id="A0A931B6I3"/>
<dbReference type="RefSeq" id="WP_196193029.1">
    <property type="nucleotide sequence ID" value="NZ_JADPRT010000003.1"/>
</dbReference>
<dbReference type="Proteomes" id="UP000657385">
    <property type="component" value="Unassembled WGS sequence"/>
</dbReference>
<evidence type="ECO:0000256" key="1">
    <source>
        <dbReference type="SAM" id="MobiDB-lite"/>
    </source>
</evidence>